<protein>
    <submittedName>
        <fullName evidence="6">LysR substrate-binding domain-containing protein</fullName>
    </submittedName>
</protein>
<evidence type="ECO:0000256" key="3">
    <source>
        <dbReference type="ARBA" id="ARBA00023125"/>
    </source>
</evidence>
<keyword evidence="3" id="KW-0238">DNA-binding</keyword>
<keyword evidence="4" id="KW-0804">Transcription</keyword>
<dbReference type="CDD" id="cd08414">
    <property type="entry name" value="PBP2_LTTR_aromatics_like"/>
    <property type="match status" value="1"/>
</dbReference>
<dbReference type="Proteomes" id="UP001597417">
    <property type="component" value="Unassembled WGS sequence"/>
</dbReference>
<keyword evidence="2" id="KW-0805">Transcription regulation</keyword>
<dbReference type="PANTHER" id="PTHR30346">
    <property type="entry name" value="TRANSCRIPTIONAL DUAL REGULATOR HCAR-RELATED"/>
    <property type="match status" value="1"/>
</dbReference>
<comment type="similarity">
    <text evidence="1">Belongs to the LysR transcriptional regulatory family.</text>
</comment>
<dbReference type="RefSeq" id="WP_378270019.1">
    <property type="nucleotide sequence ID" value="NZ_JBHUKR010000021.1"/>
</dbReference>
<dbReference type="SUPFAM" id="SSF46785">
    <property type="entry name" value="Winged helix' DNA-binding domain"/>
    <property type="match status" value="1"/>
</dbReference>
<dbReference type="SUPFAM" id="SSF53850">
    <property type="entry name" value="Periplasmic binding protein-like II"/>
    <property type="match status" value="1"/>
</dbReference>
<dbReference type="PROSITE" id="PS50931">
    <property type="entry name" value="HTH_LYSR"/>
    <property type="match status" value="1"/>
</dbReference>
<proteinExistence type="inferred from homology"/>
<comment type="caution">
    <text evidence="6">The sequence shown here is derived from an EMBL/GenBank/DDBJ whole genome shotgun (WGS) entry which is preliminary data.</text>
</comment>
<dbReference type="EMBL" id="JBHUKR010000021">
    <property type="protein sequence ID" value="MFD2421454.1"/>
    <property type="molecule type" value="Genomic_DNA"/>
</dbReference>
<reference evidence="7" key="1">
    <citation type="journal article" date="2019" name="Int. J. Syst. Evol. Microbiol.">
        <title>The Global Catalogue of Microorganisms (GCM) 10K type strain sequencing project: providing services to taxonomists for standard genome sequencing and annotation.</title>
        <authorList>
            <consortium name="The Broad Institute Genomics Platform"/>
            <consortium name="The Broad Institute Genome Sequencing Center for Infectious Disease"/>
            <person name="Wu L."/>
            <person name="Ma J."/>
        </authorList>
    </citation>
    <scope>NUCLEOTIDE SEQUENCE [LARGE SCALE GENOMIC DNA]</scope>
    <source>
        <strain evidence="7">CGMCC 4.7645</strain>
    </source>
</reference>
<dbReference type="InterPro" id="IPR036388">
    <property type="entry name" value="WH-like_DNA-bd_sf"/>
</dbReference>
<dbReference type="Gene3D" id="3.40.190.10">
    <property type="entry name" value="Periplasmic binding protein-like II"/>
    <property type="match status" value="2"/>
</dbReference>
<feature type="domain" description="HTH lysR-type" evidence="5">
    <location>
        <begin position="1"/>
        <end position="58"/>
    </location>
</feature>
<dbReference type="InterPro" id="IPR036390">
    <property type="entry name" value="WH_DNA-bd_sf"/>
</dbReference>
<organism evidence="6 7">
    <name type="scientific">Amycolatopsis pigmentata</name>
    <dbReference type="NCBI Taxonomy" id="450801"/>
    <lineage>
        <taxon>Bacteria</taxon>
        <taxon>Bacillati</taxon>
        <taxon>Actinomycetota</taxon>
        <taxon>Actinomycetes</taxon>
        <taxon>Pseudonocardiales</taxon>
        <taxon>Pseudonocardiaceae</taxon>
        <taxon>Amycolatopsis</taxon>
    </lineage>
</organism>
<dbReference type="InterPro" id="IPR000847">
    <property type="entry name" value="LysR_HTH_N"/>
</dbReference>
<dbReference type="Pfam" id="PF00126">
    <property type="entry name" value="HTH_1"/>
    <property type="match status" value="1"/>
</dbReference>
<evidence type="ECO:0000313" key="6">
    <source>
        <dbReference type="EMBL" id="MFD2421454.1"/>
    </source>
</evidence>
<evidence type="ECO:0000256" key="4">
    <source>
        <dbReference type="ARBA" id="ARBA00023163"/>
    </source>
</evidence>
<name>A0ABW5G525_9PSEU</name>
<evidence type="ECO:0000313" key="7">
    <source>
        <dbReference type="Proteomes" id="UP001597417"/>
    </source>
</evidence>
<dbReference type="PANTHER" id="PTHR30346:SF0">
    <property type="entry name" value="HCA OPERON TRANSCRIPTIONAL ACTIVATOR HCAR"/>
    <property type="match status" value="1"/>
</dbReference>
<dbReference type="PRINTS" id="PR00039">
    <property type="entry name" value="HTHLYSR"/>
</dbReference>
<sequence length="291" mass="32179">MELRQLRYFLTVAEELHFGRAAERLHIVQPAVSQQLRRLERELGVALLDRTTRSVRLTEAGQRFLPHARAVLEAEEQAREAIVGFRAEQAATVRLGTSDGLGDHLDRVLGEFARRAPEVGLELVDAPAEQRLRRVRSGELDAALVRGEWARTGLRFVPAWEDEVLAALPATHPLAAAEVVDFAELAGLPLRLAGRARNPTLYDLVVESCRRAGFEPVFGKEFPTARDTLAAVGFGKPTWTVLYAPYASQLTVPGVVFRPLRNPTPRMRTFLAIRADARRPELAALIGACAN</sequence>
<evidence type="ECO:0000256" key="2">
    <source>
        <dbReference type="ARBA" id="ARBA00023015"/>
    </source>
</evidence>
<accession>A0ABW5G525</accession>
<gene>
    <name evidence="6" type="ORF">ACFSXZ_34505</name>
</gene>
<evidence type="ECO:0000259" key="5">
    <source>
        <dbReference type="PROSITE" id="PS50931"/>
    </source>
</evidence>
<dbReference type="InterPro" id="IPR005119">
    <property type="entry name" value="LysR_subst-bd"/>
</dbReference>
<dbReference type="Pfam" id="PF03466">
    <property type="entry name" value="LysR_substrate"/>
    <property type="match status" value="1"/>
</dbReference>
<keyword evidence="7" id="KW-1185">Reference proteome</keyword>
<evidence type="ECO:0000256" key="1">
    <source>
        <dbReference type="ARBA" id="ARBA00009437"/>
    </source>
</evidence>
<dbReference type="Gene3D" id="1.10.10.10">
    <property type="entry name" value="Winged helix-like DNA-binding domain superfamily/Winged helix DNA-binding domain"/>
    <property type="match status" value="1"/>
</dbReference>